<proteinExistence type="predicted"/>
<name>A0A0J9V4X8_PLAVI</name>
<organism evidence="2 3">
    <name type="scientific">Plasmodium vivax India VII</name>
    <dbReference type="NCBI Taxonomy" id="1077284"/>
    <lineage>
        <taxon>Eukaryota</taxon>
        <taxon>Sar</taxon>
        <taxon>Alveolata</taxon>
        <taxon>Apicomplexa</taxon>
        <taxon>Aconoidasida</taxon>
        <taxon>Haemosporida</taxon>
        <taxon>Plasmodiidae</taxon>
        <taxon>Plasmodium</taxon>
        <taxon>Plasmodium (Plasmodium)</taxon>
    </lineage>
</organism>
<dbReference type="AlphaFoldDB" id="A0A0J9V4X8"/>
<accession>A0A0J9V4X8</accession>
<dbReference type="EMBL" id="KQ234255">
    <property type="protein sequence ID" value="KMZ81038.1"/>
    <property type="molecule type" value="Genomic_DNA"/>
</dbReference>
<sequence length="61" mass="7016">MAPTGKTRGVRRGQSERTSQREGKPSEPVQWKKHPRVGQANKVHKGRRRGGKHRHLLQENL</sequence>
<evidence type="ECO:0000256" key="1">
    <source>
        <dbReference type="SAM" id="MobiDB-lite"/>
    </source>
</evidence>
<feature type="compositionally biased region" description="Basic residues" evidence="1">
    <location>
        <begin position="31"/>
        <end position="55"/>
    </location>
</feature>
<feature type="compositionally biased region" description="Basic and acidic residues" evidence="1">
    <location>
        <begin position="13"/>
        <end position="25"/>
    </location>
</feature>
<dbReference type="Proteomes" id="UP000053562">
    <property type="component" value="Unassembled WGS sequence"/>
</dbReference>
<evidence type="ECO:0000313" key="2">
    <source>
        <dbReference type="EMBL" id="KMZ81038.1"/>
    </source>
</evidence>
<protein>
    <submittedName>
        <fullName evidence="2">Uncharacterized protein</fullName>
    </submittedName>
</protein>
<feature type="region of interest" description="Disordered" evidence="1">
    <location>
        <begin position="1"/>
        <end position="61"/>
    </location>
</feature>
<evidence type="ECO:0000313" key="3">
    <source>
        <dbReference type="Proteomes" id="UP000053562"/>
    </source>
</evidence>
<reference evidence="2 3" key="1">
    <citation type="submission" date="2011-08" db="EMBL/GenBank/DDBJ databases">
        <title>The Genome Sequence of Plasmodium vivax India VII.</title>
        <authorList>
            <consortium name="The Broad Institute Genome Sequencing Platform"/>
            <consortium name="The Broad Institute Genome Sequencing Center for Infectious Disease"/>
            <person name="Neafsey D."/>
            <person name="Carlton J."/>
            <person name="Barnwell J."/>
            <person name="Collins W."/>
            <person name="Escalante A."/>
            <person name="Mullikin J."/>
            <person name="Saul A."/>
            <person name="Guigo R."/>
            <person name="Camara F."/>
            <person name="Young S.K."/>
            <person name="Zeng Q."/>
            <person name="Gargeya S."/>
            <person name="Fitzgerald M."/>
            <person name="Haas B."/>
            <person name="Abouelleil A."/>
            <person name="Alvarado L."/>
            <person name="Arachchi H.M."/>
            <person name="Berlin A."/>
            <person name="Brown A."/>
            <person name="Chapman S.B."/>
            <person name="Chen Z."/>
            <person name="Dunbar C."/>
            <person name="Freedman E."/>
            <person name="Gearin G."/>
            <person name="Gellesch M."/>
            <person name="Goldberg J."/>
            <person name="Griggs A."/>
            <person name="Gujja S."/>
            <person name="Heiman D."/>
            <person name="Howarth C."/>
            <person name="Larson L."/>
            <person name="Lui A."/>
            <person name="MacDonald P.J.P."/>
            <person name="Montmayeur A."/>
            <person name="Murphy C."/>
            <person name="Neiman D."/>
            <person name="Pearson M."/>
            <person name="Priest M."/>
            <person name="Roberts A."/>
            <person name="Saif S."/>
            <person name="Shea T."/>
            <person name="Shenoy N."/>
            <person name="Sisk P."/>
            <person name="Stolte C."/>
            <person name="Sykes S."/>
            <person name="Wortman J."/>
            <person name="Nusbaum C."/>
            <person name="Birren B."/>
        </authorList>
    </citation>
    <scope>NUCLEOTIDE SEQUENCE [LARGE SCALE GENOMIC DNA]</scope>
    <source>
        <strain evidence="2 3">India VII</strain>
    </source>
</reference>
<gene>
    <name evidence="2" type="ORF">PVIIG_06581</name>
</gene>